<feature type="chain" id="PRO_5034982992" evidence="1">
    <location>
        <begin position="20"/>
        <end position="106"/>
    </location>
</feature>
<dbReference type="Proteomes" id="UP000636479">
    <property type="component" value="Unassembled WGS sequence"/>
</dbReference>
<keyword evidence="3" id="KW-1185">Reference proteome</keyword>
<dbReference type="OrthoDB" id="2568950at2759"/>
<dbReference type="EMBL" id="JACAZF010000009">
    <property type="protein sequence ID" value="KAF7295571.1"/>
    <property type="molecule type" value="Genomic_DNA"/>
</dbReference>
<accession>A0A8H6SB99</accession>
<proteinExistence type="predicted"/>
<sequence length="106" mass="10982">MRFSATLAVLASVVGFATAADNRLLYQLPSSETPVSFAVAFGNACASYAPALGAGLTFRYFQVQPGNFQGQNTETQAKIFCSFQDAAGVASLFTNEVATSVGATAL</sequence>
<dbReference type="GO" id="GO:0016787">
    <property type="term" value="F:hydrolase activity"/>
    <property type="evidence" value="ECO:0007669"/>
    <property type="project" value="UniProtKB-KW"/>
</dbReference>
<organism evidence="2 3">
    <name type="scientific">Mycena indigotica</name>
    <dbReference type="NCBI Taxonomy" id="2126181"/>
    <lineage>
        <taxon>Eukaryota</taxon>
        <taxon>Fungi</taxon>
        <taxon>Dikarya</taxon>
        <taxon>Basidiomycota</taxon>
        <taxon>Agaricomycotina</taxon>
        <taxon>Agaricomycetes</taxon>
        <taxon>Agaricomycetidae</taxon>
        <taxon>Agaricales</taxon>
        <taxon>Marasmiineae</taxon>
        <taxon>Mycenaceae</taxon>
        <taxon>Mycena</taxon>
    </lineage>
</organism>
<dbReference type="AlphaFoldDB" id="A0A8H6SB99"/>
<evidence type="ECO:0000256" key="1">
    <source>
        <dbReference type="SAM" id="SignalP"/>
    </source>
</evidence>
<reference evidence="2" key="1">
    <citation type="submission" date="2020-05" db="EMBL/GenBank/DDBJ databases">
        <title>Mycena genomes resolve the evolution of fungal bioluminescence.</title>
        <authorList>
            <person name="Tsai I.J."/>
        </authorList>
    </citation>
    <scope>NUCLEOTIDE SEQUENCE</scope>
    <source>
        <strain evidence="2">171206Taipei</strain>
    </source>
</reference>
<keyword evidence="1" id="KW-0732">Signal</keyword>
<dbReference type="GeneID" id="59350056"/>
<name>A0A8H6SB99_9AGAR</name>
<keyword evidence="2" id="KW-0378">Hydrolase</keyword>
<protein>
    <submittedName>
        <fullName evidence="2">Glycoside hydrolase family 81 protein</fullName>
    </submittedName>
</protein>
<dbReference type="RefSeq" id="XP_037216934.1">
    <property type="nucleotide sequence ID" value="XM_037367540.1"/>
</dbReference>
<comment type="caution">
    <text evidence="2">The sequence shown here is derived from an EMBL/GenBank/DDBJ whole genome shotgun (WGS) entry which is preliminary data.</text>
</comment>
<feature type="signal peptide" evidence="1">
    <location>
        <begin position="1"/>
        <end position="19"/>
    </location>
</feature>
<evidence type="ECO:0000313" key="3">
    <source>
        <dbReference type="Proteomes" id="UP000636479"/>
    </source>
</evidence>
<evidence type="ECO:0000313" key="2">
    <source>
        <dbReference type="EMBL" id="KAF7295571.1"/>
    </source>
</evidence>
<gene>
    <name evidence="2" type="ORF">MIND_01097100</name>
</gene>